<gene>
    <name evidence="1" type="ORF">VSP9026_01384</name>
</gene>
<organism evidence="1 2">
    <name type="scientific">Vibrio spartinae</name>
    <dbReference type="NCBI Taxonomy" id="1918945"/>
    <lineage>
        <taxon>Bacteria</taxon>
        <taxon>Pseudomonadati</taxon>
        <taxon>Pseudomonadota</taxon>
        <taxon>Gammaproteobacteria</taxon>
        <taxon>Vibrionales</taxon>
        <taxon>Vibrionaceae</taxon>
        <taxon>Vibrio</taxon>
    </lineage>
</organism>
<evidence type="ECO:0000313" key="1">
    <source>
        <dbReference type="EMBL" id="SIO93714.1"/>
    </source>
</evidence>
<dbReference type="CDD" id="cd16440">
    <property type="entry name" value="beta_Kdo_transferase_KpsC_1"/>
    <property type="match status" value="1"/>
</dbReference>
<accession>A0A1N6M2Q1</accession>
<dbReference type="GO" id="GO:0000271">
    <property type="term" value="P:polysaccharide biosynthetic process"/>
    <property type="evidence" value="ECO:0007669"/>
    <property type="project" value="InterPro"/>
</dbReference>
<dbReference type="EMBL" id="FSSB01000009">
    <property type="protein sequence ID" value="SIO93714.1"/>
    <property type="molecule type" value="Genomic_DNA"/>
</dbReference>
<dbReference type="Proteomes" id="UP000184774">
    <property type="component" value="Unassembled WGS sequence"/>
</dbReference>
<name>A0A1N6M2Q1_9VIBR</name>
<dbReference type="Pfam" id="PF05159">
    <property type="entry name" value="Capsule_synth"/>
    <property type="match status" value="2"/>
</dbReference>
<dbReference type="GO" id="GO:0015774">
    <property type="term" value="P:polysaccharide transport"/>
    <property type="evidence" value="ECO:0007669"/>
    <property type="project" value="InterPro"/>
</dbReference>
<dbReference type="OrthoDB" id="543755at2"/>
<proteinExistence type="predicted"/>
<protein>
    <submittedName>
        <fullName evidence="1">Capsule polysaccharide biosynthesis protein</fullName>
    </submittedName>
</protein>
<evidence type="ECO:0000313" key="2">
    <source>
        <dbReference type="Proteomes" id="UP000184774"/>
    </source>
</evidence>
<dbReference type="InterPro" id="IPR007833">
    <property type="entry name" value="Capsule_polysaccharide_synth"/>
</dbReference>
<dbReference type="AlphaFoldDB" id="A0A1N6M2Q1"/>
<dbReference type="RefSeq" id="WP_074372280.1">
    <property type="nucleotide sequence ID" value="NZ_AP024907.1"/>
</dbReference>
<sequence length="436" mass="50979">MLREDLKQHMEKFPFSMHLLFEGNKTAYGMDLFIESEFIDEAPNIAECYLNVDKFISYRSDEPNPSNVDFVVLWGVSSIDVNSNKLFSYAQRYSKPILIIEDGFIRSFYPMSFGELSSSMRFDPEGCYYDSNFPSAIENLLNSDFILDQKMESYIDKSISRIVNNNITKYSSGNIYKLDKKRDVKGSVLVIDQVYGDMSIKLGGINDDEFDMILEKAITENEGYEIIVKLHPESVLGIRKGHFSVEDLVKRGITVIYDNVNSISLLKQVDKVYCATTQMGFEALLCGKEVHVFGCPFYSGWGRTIDRKNIQRRNKERGIKDLFYSAYIYNTIYVNPITKKRCDLSDILSYFEMYINNSDYLSDIKQKRLDLRIQRLESKIKEIEPLKEASVTLNYHIKRIKNNIMFRFGQKVEFLFYLVERVTEKFWGYFKKLFKE</sequence>
<reference evidence="1 2" key="1">
    <citation type="submission" date="2016-12" db="EMBL/GenBank/DDBJ databases">
        <authorList>
            <person name="Song W.-J."/>
            <person name="Kurnit D.M."/>
        </authorList>
    </citation>
    <scope>NUCLEOTIDE SEQUENCE [LARGE SCALE GENOMIC DNA]</scope>
    <source>
        <strain evidence="1 2">CECT 9026</strain>
    </source>
</reference>